<keyword evidence="3" id="KW-0285">Flavoprotein</keyword>
<evidence type="ECO:0000259" key="10">
    <source>
        <dbReference type="Pfam" id="PF07992"/>
    </source>
</evidence>
<dbReference type="InterPro" id="IPR054585">
    <property type="entry name" value="NDH2-like_C"/>
</dbReference>
<accession>A0A150WCF2</accession>
<keyword evidence="7" id="KW-0520">NAD</keyword>
<feature type="domain" description="External alternative NADH-ubiquinone oxidoreductase-like C-terminal" evidence="11">
    <location>
        <begin position="346"/>
        <end position="401"/>
    </location>
</feature>
<evidence type="ECO:0000256" key="3">
    <source>
        <dbReference type="ARBA" id="ARBA00022630"/>
    </source>
</evidence>
<name>A0A150WCF2_BDEBC</name>
<evidence type="ECO:0000256" key="8">
    <source>
        <dbReference type="ARBA" id="ARBA00047599"/>
    </source>
</evidence>
<evidence type="ECO:0000256" key="7">
    <source>
        <dbReference type="ARBA" id="ARBA00023027"/>
    </source>
</evidence>
<evidence type="ECO:0000313" key="13">
    <source>
        <dbReference type="Proteomes" id="UP000075391"/>
    </source>
</evidence>
<dbReference type="OrthoDB" id="5288145at2"/>
<dbReference type="EMBL" id="LUKF01000019">
    <property type="protein sequence ID" value="KYG60560.1"/>
    <property type="molecule type" value="Genomic_DNA"/>
</dbReference>
<dbReference type="PANTHER" id="PTHR43706">
    <property type="entry name" value="NADH DEHYDROGENASE"/>
    <property type="match status" value="1"/>
</dbReference>
<evidence type="ECO:0000259" key="11">
    <source>
        <dbReference type="Pfam" id="PF22366"/>
    </source>
</evidence>
<dbReference type="Pfam" id="PF07992">
    <property type="entry name" value="Pyr_redox_2"/>
    <property type="match status" value="1"/>
</dbReference>
<dbReference type="RefSeq" id="WP_063244839.1">
    <property type="nucleotide sequence ID" value="NZ_LUKF01000019.1"/>
</dbReference>
<dbReference type="PRINTS" id="PR00368">
    <property type="entry name" value="FADPNR"/>
</dbReference>
<keyword evidence="6" id="KW-0560">Oxidoreductase</keyword>
<dbReference type="PANTHER" id="PTHR43706:SF47">
    <property type="entry name" value="EXTERNAL NADH-UBIQUINONE OXIDOREDUCTASE 1, MITOCHONDRIAL-RELATED"/>
    <property type="match status" value="1"/>
</dbReference>
<reference evidence="12 13" key="1">
    <citation type="submission" date="2016-03" db="EMBL/GenBank/DDBJ databases">
        <authorList>
            <person name="Ploux O."/>
        </authorList>
    </citation>
    <scope>NUCLEOTIDE SEQUENCE [LARGE SCALE GENOMIC DNA]</scope>
    <source>
        <strain evidence="12 13">BER2</strain>
    </source>
</reference>
<protein>
    <recommendedName>
        <fullName evidence="2">NADH:ubiquinone reductase (non-electrogenic)</fullName>
        <ecNumber evidence="2">1.6.5.9</ecNumber>
    </recommendedName>
</protein>
<evidence type="ECO:0000256" key="9">
    <source>
        <dbReference type="SAM" id="Phobius"/>
    </source>
</evidence>
<dbReference type="InterPro" id="IPR036188">
    <property type="entry name" value="FAD/NAD-bd_sf"/>
</dbReference>
<evidence type="ECO:0000256" key="2">
    <source>
        <dbReference type="ARBA" id="ARBA00012637"/>
    </source>
</evidence>
<gene>
    <name evidence="12" type="ORF">AZI85_11145</name>
</gene>
<keyword evidence="9" id="KW-1133">Transmembrane helix</keyword>
<dbReference type="SUPFAM" id="SSF51905">
    <property type="entry name" value="FAD/NAD(P)-binding domain"/>
    <property type="match status" value="1"/>
</dbReference>
<organism evidence="12 13">
    <name type="scientific">Bdellovibrio bacteriovorus</name>
    <dbReference type="NCBI Taxonomy" id="959"/>
    <lineage>
        <taxon>Bacteria</taxon>
        <taxon>Pseudomonadati</taxon>
        <taxon>Bdellovibrionota</taxon>
        <taxon>Bdellovibrionia</taxon>
        <taxon>Bdellovibrionales</taxon>
        <taxon>Pseudobdellovibrionaceae</taxon>
        <taxon>Bdellovibrio</taxon>
    </lineage>
</organism>
<dbReference type="Gene3D" id="3.50.50.100">
    <property type="match status" value="1"/>
</dbReference>
<feature type="domain" description="FAD/NAD(P)-binding" evidence="10">
    <location>
        <begin position="4"/>
        <end position="322"/>
    </location>
</feature>
<keyword evidence="4" id="KW-0274">FAD</keyword>
<keyword evidence="9" id="KW-0812">Transmembrane</keyword>
<dbReference type="InterPro" id="IPR023753">
    <property type="entry name" value="FAD/NAD-binding_dom"/>
</dbReference>
<feature type="transmembrane region" description="Helical" evidence="9">
    <location>
        <begin position="366"/>
        <end position="384"/>
    </location>
</feature>
<keyword evidence="9" id="KW-0472">Membrane</keyword>
<dbReference type="InterPro" id="IPR045024">
    <property type="entry name" value="NDH-2"/>
</dbReference>
<dbReference type="AlphaFoldDB" id="A0A150WCF2"/>
<dbReference type="EC" id="1.6.5.9" evidence="2"/>
<evidence type="ECO:0000256" key="4">
    <source>
        <dbReference type="ARBA" id="ARBA00022827"/>
    </source>
</evidence>
<proteinExistence type="inferred from homology"/>
<comment type="similarity">
    <text evidence="1">Belongs to the NADH dehydrogenase family.</text>
</comment>
<dbReference type="PRINTS" id="PR00411">
    <property type="entry name" value="PNDRDTASEI"/>
</dbReference>
<dbReference type="Pfam" id="PF22366">
    <property type="entry name" value="NDH2_C"/>
    <property type="match status" value="1"/>
</dbReference>
<keyword evidence="5" id="KW-0809">Transit peptide</keyword>
<comment type="catalytic activity">
    <reaction evidence="8">
        <text>a quinone + NADH + H(+) = a quinol + NAD(+)</text>
        <dbReference type="Rhea" id="RHEA:46160"/>
        <dbReference type="ChEBI" id="CHEBI:15378"/>
        <dbReference type="ChEBI" id="CHEBI:24646"/>
        <dbReference type="ChEBI" id="CHEBI:57540"/>
        <dbReference type="ChEBI" id="CHEBI:57945"/>
        <dbReference type="ChEBI" id="CHEBI:132124"/>
        <dbReference type="EC" id="1.6.5.9"/>
    </reaction>
</comment>
<evidence type="ECO:0000256" key="5">
    <source>
        <dbReference type="ARBA" id="ARBA00022946"/>
    </source>
</evidence>
<comment type="caution">
    <text evidence="12">The sequence shown here is derived from an EMBL/GenBank/DDBJ whole genome shotgun (WGS) entry which is preliminary data.</text>
</comment>
<evidence type="ECO:0000313" key="12">
    <source>
        <dbReference type="EMBL" id="KYG60560.1"/>
    </source>
</evidence>
<dbReference type="Proteomes" id="UP000075391">
    <property type="component" value="Unassembled WGS sequence"/>
</dbReference>
<evidence type="ECO:0000256" key="6">
    <source>
        <dbReference type="ARBA" id="ARBA00023002"/>
    </source>
</evidence>
<dbReference type="GO" id="GO:0050136">
    <property type="term" value="F:NADH dehydrogenase (quinone) (non-electrogenic) activity"/>
    <property type="evidence" value="ECO:0007669"/>
    <property type="project" value="UniProtKB-EC"/>
</dbReference>
<evidence type="ECO:0000256" key="1">
    <source>
        <dbReference type="ARBA" id="ARBA00005272"/>
    </source>
</evidence>
<sequence>MSAKKVVIVGGGFAGLKAARALGNKDAVSVTLIDRRNYHLFQPLLYQVATAGLSPAEISGPIRGLLSKYQNVSVFLDNVKSVDLQNRKLEVSDRTVDYDYLILACGAKHSYFAHPEWEENAPGLKTLEQATEIRRRLLMAFELAEKEEDPEKQKQHLTFVIVGGGPTGVELAGAIAEISRHTLTEDFRHIDPSRTRVLLIEAGKRILAAFDESLSRQAARDLEDLGVQIWTNTRVTDVKPTSVVLGDEIVKASTILWAAGVQPSSLNKSLGVPLDRGGRVIIEKDLSLKDHREVFVLGDQACYMGDDGKALPGLASVAMQQGEHAAREILQEINGKPRSEFKYRDKGQMATIGRRKAIAQINRLKFSGFFAWLLWLFIHVYYLIGFKNKVFVIWQWAYAYFTFKRGARLIVDKEWRSQPKSP</sequence>